<evidence type="ECO:0000256" key="3">
    <source>
        <dbReference type="ARBA" id="ARBA00022729"/>
    </source>
</evidence>
<dbReference type="InterPro" id="IPR025896">
    <property type="entry name" value="Spi_Prtas-inh"/>
</dbReference>
<feature type="compositionally biased region" description="Basic residues" evidence="7">
    <location>
        <begin position="122"/>
        <end position="135"/>
    </location>
</feature>
<dbReference type="EMBL" id="CP039396">
    <property type="protein sequence ID" value="QCD42563.1"/>
    <property type="molecule type" value="Genomic_DNA"/>
</dbReference>
<evidence type="ECO:0000256" key="2">
    <source>
        <dbReference type="ARBA" id="ARBA00022670"/>
    </source>
</evidence>
<dbReference type="KEGG" id="ddb:E7747_09905"/>
<dbReference type="Pfam" id="PF13734">
    <property type="entry name" value="Inhibitor_I69"/>
    <property type="match status" value="1"/>
</dbReference>
<evidence type="ECO:0000256" key="4">
    <source>
        <dbReference type="ARBA" id="ARBA00022801"/>
    </source>
</evidence>
<dbReference type="Gene3D" id="3.90.70.50">
    <property type="entry name" value="Peptidase C10, streptopain"/>
    <property type="match status" value="1"/>
</dbReference>
<dbReference type="Pfam" id="PF13306">
    <property type="entry name" value="LRR_5"/>
    <property type="match status" value="2"/>
</dbReference>
<dbReference type="InterPro" id="IPR038765">
    <property type="entry name" value="Papain-like_cys_pep_sf"/>
</dbReference>
<feature type="domain" description="Spi protease inhibitor" evidence="9">
    <location>
        <begin position="26"/>
        <end position="113"/>
    </location>
</feature>
<dbReference type="GO" id="GO:0008234">
    <property type="term" value="F:cysteine-type peptidase activity"/>
    <property type="evidence" value="ECO:0007669"/>
    <property type="project" value="UniProtKB-KW"/>
</dbReference>
<dbReference type="InterPro" id="IPR026906">
    <property type="entry name" value="LRR_5"/>
</dbReference>
<keyword evidence="5" id="KW-0788">Thiol protease</keyword>
<name>A0A4P7W3I7_9BACT</name>
<evidence type="ECO:0000256" key="6">
    <source>
        <dbReference type="PIRSR" id="PIRSR600200-1"/>
    </source>
</evidence>
<gene>
    <name evidence="10" type="ORF">E7747_09905</name>
</gene>
<evidence type="ECO:0000256" key="8">
    <source>
        <dbReference type="SAM" id="SignalP"/>
    </source>
</evidence>
<keyword evidence="2" id="KW-0645">Protease</keyword>
<protein>
    <recommendedName>
        <fullName evidence="9">Spi protease inhibitor domain-containing protein</fullName>
    </recommendedName>
</protein>
<dbReference type="RefSeq" id="WP_136415711.1">
    <property type="nucleotide sequence ID" value="NZ_CP039396.1"/>
</dbReference>
<feature type="active site" description="Proton acceptor" evidence="6">
    <location>
        <position position="293"/>
    </location>
</feature>
<feature type="signal peptide" evidence="8">
    <location>
        <begin position="1"/>
        <end position="23"/>
    </location>
</feature>
<evidence type="ECO:0000259" key="9">
    <source>
        <dbReference type="Pfam" id="PF13734"/>
    </source>
</evidence>
<dbReference type="SUPFAM" id="SSF54001">
    <property type="entry name" value="Cysteine proteinases"/>
    <property type="match status" value="1"/>
</dbReference>
<feature type="active site" description="Nucleophile" evidence="6">
    <location>
        <position position="161"/>
    </location>
</feature>
<dbReference type="PRINTS" id="PR00797">
    <property type="entry name" value="STREPTOPAIN"/>
</dbReference>
<dbReference type="Gene3D" id="3.30.910.30">
    <property type="entry name" value="Peptidase C10 family"/>
    <property type="match status" value="1"/>
</dbReference>
<keyword evidence="4" id="KW-0378">Hydrolase</keyword>
<evidence type="ECO:0000256" key="1">
    <source>
        <dbReference type="ARBA" id="ARBA00009693"/>
    </source>
</evidence>
<accession>A0A4P7W3I7</accession>
<keyword evidence="3 8" id="KW-0732">Signal</keyword>
<evidence type="ECO:0000313" key="10">
    <source>
        <dbReference type="EMBL" id="QCD42563.1"/>
    </source>
</evidence>
<reference evidence="11" key="1">
    <citation type="submission" date="2019-02" db="EMBL/GenBank/DDBJ databases">
        <title>Isolation and identification of novel species under the genus Muribaculum.</title>
        <authorList>
            <person name="Miyake S."/>
            <person name="Ding Y."/>
            <person name="Low A."/>
            <person name="Soh M."/>
            <person name="Seedorf H."/>
        </authorList>
    </citation>
    <scope>NUCLEOTIDE SEQUENCE [LARGE SCALE GENOMIC DNA]</scope>
    <source>
        <strain evidence="11">H5</strain>
    </source>
</reference>
<dbReference type="InterPro" id="IPR053139">
    <property type="entry name" value="Surface_bspA-like"/>
</dbReference>
<dbReference type="Proteomes" id="UP000297149">
    <property type="component" value="Chromosome"/>
</dbReference>
<evidence type="ECO:0000313" key="11">
    <source>
        <dbReference type="Proteomes" id="UP000297149"/>
    </source>
</evidence>
<dbReference type="GO" id="GO:0006508">
    <property type="term" value="P:proteolysis"/>
    <property type="evidence" value="ECO:0007669"/>
    <property type="project" value="UniProtKB-KW"/>
</dbReference>
<dbReference type="InterPro" id="IPR000200">
    <property type="entry name" value="Peptidase_C10"/>
</dbReference>
<dbReference type="InterPro" id="IPR032675">
    <property type="entry name" value="LRR_dom_sf"/>
</dbReference>
<dbReference type="InterPro" id="IPR044934">
    <property type="entry name" value="Streptopain_sf"/>
</dbReference>
<feature type="region of interest" description="Disordered" evidence="7">
    <location>
        <begin position="116"/>
        <end position="135"/>
    </location>
</feature>
<comment type="similarity">
    <text evidence="1">Belongs to the peptidase C10 family.</text>
</comment>
<feature type="chain" id="PRO_5020593190" description="Spi protease inhibitor domain-containing protein" evidence="8">
    <location>
        <begin position="24"/>
        <end position="1268"/>
    </location>
</feature>
<dbReference type="AlphaFoldDB" id="A0A4P7W3I7"/>
<keyword evidence="11" id="KW-1185">Reference proteome</keyword>
<dbReference type="Gene3D" id="3.80.10.10">
    <property type="entry name" value="Ribonuclease Inhibitor"/>
    <property type="match status" value="2"/>
</dbReference>
<dbReference type="Pfam" id="PF01640">
    <property type="entry name" value="Peptidase_C10"/>
    <property type="match status" value="1"/>
</dbReference>
<proteinExistence type="inferred from homology"/>
<evidence type="ECO:0000256" key="7">
    <source>
        <dbReference type="SAM" id="MobiDB-lite"/>
    </source>
</evidence>
<dbReference type="PANTHER" id="PTHR45661:SF3">
    <property type="entry name" value="IG-LIKE DOMAIN-CONTAINING PROTEIN"/>
    <property type="match status" value="1"/>
</dbReference>
<organism evidence="10 11">
    <name type="scientific">Duncaniella dubosii</name>
    <dbReference type="NCBI Taxonomy" id="2518971"/>
    <lineage>
        <taxon>Bacteria</taxon>
        <taxon>Pseudomonadati</taxon>
        <taxon>Bacteroidota</taxon>
        <taxon>Bacteroidia</taxon>
        <taxon>Bacteroidales</taxon>
        <taxon>Muribaculaceae</taxon>
        <taxon>Duncaniella</taxon>
    </lineage>
</organism>
<evidence type="ECO:0000256" key="5">
    <source>
        <dbReference type="ARBA" id="ARBA00022807"/>
    </source>
</evidence>
<sequence length="1268" mass="137296">MLKPIIRMLAFATCIFYPGLANGGILTAEEAKEVATDFFQNADVSRLADVGSLELVYVEKVDTTPRYYIFNATDKKGFIIVSADDTALPVMAYSTTSAWLPQAMPEAAERLLETPASVLKSSSRRSPGRVSRSGRKLLNTPTWSQEAPFNSKIPNRPLVGCVGTALAEILKYHQYPVNRPSSLVKEGETATYDWSNMRNDNYRNGYNAVEGDAVGTLVADAAIAIGTDFGMSSSSAFEVKVPSALITMFGYDAGVSYKKGSEMDRDSWDALIVNEIDENRPVLYCGQDVSAGHAFVCDGYEMMGPTVYLHINWGWAGGADGFYASDALNPTMSKTYNFNNLTTVVYNIKPASTSAEWSPIHLTSDENQVGMTMDVTDIQPGTTFKVRAGALKNISNNNFSGSISLGLFSADGTFKRLLCDGKNFGLSSLNILKYTDISCTVPADAVIDDGDVIRLVTKDNTSSTWLPVANDLITLGEARAKGNTIPYFNISFPAAVEGAEITYTEPRVIKGRDFSFKVVPTSPEDVVTVKANGFILTPNGNAYNLSNVTADQTITVIVQNAADVVSKRTLWVQAGKLSQLINDTEAGTVTDLTLYGTIDATDFTFMRDRMKLSRLDISGVSIKANGANPANAIPAKAFSKCGNLRQIVLPKNINTFKSGCFSYSGLTSIEIPASVATYEYNIFLGCGSLREVTVRRSAAAWVNWCVFQGTPKAKLIVPVGATAAYRNKDYWKDFKEIEEQNPVADSQYTVTIQDAAGIKFTAMTESTEVAPGSQYEFKVDTDDSFGDATVELYANNTRLYPGENGLYKATINSNTLIHANFRQPEATWPDSPWKITGAAGGVGLVTDVVNVVPGKSFTIRANALGIPSENADQFYCVALTDKDGGVKEIISPVIYNSIYNYGNQPCNFVCQVKDATVREGNLIRVVSSLDKKKWSLVNAANDTIADRISAIGNRVVYYNINMPQKVEGASIQGGATQVVRGMPFSLKVTPVSVDDRVTVSVNGINKVVDAAIANISIPAVVEDLEINIQVNPKGSNAYTVVNVKEGELDAKIAQCPARLKVIGVMRSEDFDAFRKHAATIVDLDLADLTIKGAGDLANAIPSKAFASTGFVQTALKTIILPTNLVNIEENAFYRCVSLSEVTIPASVTYVGDNAFSSCARLSKIVTLATAPPATGYMSPFPANTANITLEVPKGAESHYSAATFWNELNMSTSKVYYNIQIDPERSFNYNTYYQLTKIDVSKGAQKVTIGLPNFAPTSYKDNPTYRPG</sequence>
<dbReference type="PANTHER" id="PTHR45661">
    <property type="entry name" value="SURFACE ANTIGEN"/>
    <property type="match status" value="1"/>
</dbReference>